<dbReference type="Proteomes" id="UP000298652">
    <property type="component" value="Chromosome 4"/>
</dbReference>
<dbReference type="AlphaFoldDB" id="A0A4U6UZR3"/>
<protein>
    <recommendedName>
        <fullName evidence="1">DUF1618 domain-containing protein</fullName>
    </recommendedName>
</protein>
<accession>A0A4U6UZR3</accession>
<evidence type="ECO:0000313" key="2">
    <source>
        <dbReference type="EMBL" id="TKW21145.1"/>
    </source>
</evidence>
<organism evidence="2 3">
    <name type="scientific">Setaria viridis</name>
    <name type="common">Green bristlegrass</name>
    <name type="synonym">Setaria italica subsp. viridis</name>
    <dbReference type="NCBI Taxonomy" id="4556"/>
    <lineage>
        <taxon>Eukaryota</taxon>
        <taxon>Viridiplantae</taxon>
        <taxon>Streptophyta</taxon>
        <taxon>Embryophyta</taxon>
        <taxon>Tracheophyta</taxon>
        <taxon>Spermatophyta</taxon>
        <taxon>Magnoliopsida</taxon>
        <taxon>Liliopsida</taxon>
        <taxon>Poales</taxon>
        <taxon>Poaceae</taxon>
        <taxon>PACMAD clade</taxon>
        <taxon>Panicoideae</taxon>
        <taxon>Panicodae</taxon>
        <taxon>Paniceae</taxon>
        <taxon>Cenchrinae</taxon>
        <taxon>Setaria</taxon>
    </lineage>
</organism>
<dbReference type="Gramene" id="TKW21145">
    <property type="protein sequence ID" value="TKW21145"/>
    <property type="gene ID" value="SEVIR_4G180601v2"/>
</dbReference>
<dbReference type="PANTHER" id="PTHR33086:SF51">
    <property type="entry name" value="OS06G0307900 PROTEIN"/>
    <property type="match status" value="1"/>
</dbReference>
<sequence>MPPRPDSDIHTRRGVTVSRRELRYVEIIPEGGGDCHDKEAATVSMWTRRIADTPAGWEWNKKYAVSFEEIWNDDTYEDTGLPRKVPVLSVVCPSNPDLVYFSLEQRLFGVDVPEHKVVEVADEPHGLVDVPWPAPESCRYAVHAWNLPPWSVPKLGVL</sequence>
<name>A0A4U6UZR3_SETVI</name>
<dbReference type="Pfam" id="PF07762">
    <property type="entry name" value="DUF1618"/>
    <property type="match status" value="1"/>
</dbReference>
<evidence type="ECO:0000313" key="3">
    <source>
        <dbReference type="Proteomes" id="UP000298652"/>
    </source>
</evidence>
<dbReference type="OMA" id="MWTRRIA"/>
<proteinExistence type="predicted"/>
<keyword evidence="3" id="KW-1185">Reference proteome</keyword>
<dbReference type="InterPro" id="IPR011676">
    <property type="entry name" value="DUF1618"/>
</dbReference>
<dbReference type="PANTHER" id="PTHR33086">
    <property type="entry name" value="OS05G0468200 PROTEIN-RELATED"/>
    <property type="match status" value="1"/>
</dbReference>
<feature type="domain" description="DUF1618" evidence="1">
    <location>
        <begin position="6"/>
        <end position="100"/>
    </location>
</feature>
<gene>
    <name evidence="2" type="ORF">SEVIR_4G180601v2</name>
</gene>
<evidence type="ECO:0000259" key="1">
    <source>
        <dbReference type="Pfam" id="PF07762"/>
    </source>
</evidence>
<reference evidence="2" key="1">
    <citation type="submission" date="2019-03" db="EMBL/GenBank/DDBJ databases">
        <title>WGS assembly of Setaria viridis.</title>
        <authorList>
            <person name="Huang P."/>
            <person name="Jenkins J."/>
            <person name="Grimwood J."/>
            <person name="Barry K."/>
            <person name="Healey A."/>
            <person name="Mamidi S."/>
            <person name="Sreedasyam A."/>
            <person name="Shu S."/>
            <person name="Feldman M."/>
            <person name="Wu J."/>
            <person name="Yu Y."/>
            <person name="Chen C."/>
            <person name="Johnson J."/>
            <person name="Rokhsar D."/>
            <person name="Baxter I."/>
            <person name="Schmutz J."/>
            <person name="Brutnell T."/>
            <person name="Kellogg E."/>
        </authorList>
    </citation>
    <scope>NUCLEOTIDE SEQUENCE [LARGE SCALE GENOMIC DNA]</scope>
</reference>
<dbReference type="EMBL" id="CM016555">
    <property type="protein sequence ID" value="TKW21145.1"/>
    <property type="molecule type" value="Genomic_DNA"/>
</dbReference>